<reference evidence="3" key="1">
    <citation type="journal article" date="2013" name="Genome Announc.">
        <title>Draft genome sequence of the basidiomycetous yeast-like fungus Pseudozyma hubeiensis SY62, which produces an abundant amount of the biosurfactant mannosylerythritol lipids.</title>
        <authorList>
            <person name="Konishi M."/>
            <person name="Hatada Y."/>
            <person name="Horiuchi J."/>
        </authorList>
    </citation>
    <scope>NUCLEOTIDE SEQUENCE [LARGE SCALE GENOMIC DNA]</scope>
    <source>
        <strain evidence="3">SY62</strain>
    </source>
</reference>
<dbReference type="EMBL" id="DF238808">
    <property type="protein sequence ID" value="GAC97292.1"/>
    <property type="molecule type" value="Genomic_DNA"/>
</dbReference>
<evidence type="ECO:0000313" key="2">
    <source>
        <dbReference type="EMBL" id="GAC97292.1"/>
    </source>
</evidence>
<dbReference type="Proteomes" id="UP000014071">
    <property type="component" value="Unassembled WGS sequence"/>
</dbReference>
<keyword evidence="3" id="KW-1185">Reference proteome</keyword>
<proteinExistence type="predicted"/>
<dbReference type="GeneID" id="24110158"/>
<accession>R9P7R5</accession>
<protein>
    <submittedName>
        <fullName evidence="2">Uncharacterized protein</fullName>
    </submittedName>
</protein>
<evidence type="ECO:0000256" key="1">
    <source>
        <dbReference type="SAM" id="MobiDB-lite"/>
    </source>
</evidence>
<gene>
    <name evidence="2" type="ORF">PHSY_004877</name>
</gene>
<dbReference type="AlphaFoldDB" id="R9P7R5"/>
<feature type="compositionally biased region" description="Basic and acidic residues" evidence="1">
    <location>
        <begin position="7"/>
        <end position="19"/>
    </location>
</feature>
<feature type="region of interest" description="Disordered" evidence="1">
    <location>
        <begin position="37"/>
        <end position="74"/>
    </location>
</feature>
<evidence type="ECO:0000313" key="3">
    <source>
        <dbReference type="Proteomes" id="UP000014071"/>
    </source>
</evidence>
<organism evidence="2 3">
    <name type="scientific">Pseudozyma hubeiensis (strain SY62)</name>
    <name type="common">Yeast</name>
    <dbReference type="NCBI Taxonomy" id="1305764"/>
    <lineage>
        <taxon>Eukaryota</taxon>
        <taxon>Fungi</taxon>
        <taxon>Dikarya</taxon>
        <taxon>Basidiomycota</taxon>
        <taxon>Ustilaginomycotina</taxon>
        <taxon>Ustilaginomycetes</taxon>
        <taxon>Ustilaginales</taxon>
        <taxon>Ustilaginaceae</taxon>
        <taxon>Pseudozyma</taxon>
    </lineage>
</organism>
<dbReference type="HOGENOM" id="CLU_2251256_0_0_1"/>
<feature type="region of interest" description="Disordered" evidence="1">
    <location>
        <begin position="1"/>
        <end position="24"/>
    </location>
</feature>
<name>R9P7R5_PSEHS</name>
<dbReference type="RefSeq" id="XP_012190879.1">
    <property type="nucleotide sequence ID" value="XM_012335489.1"/>
</dbReference>
<sequence>MLEDELDKAADAGDARNVDPHGNAGIGTIALYGEINGGSGRRNDEARLTRTIKAGNDARQSKERKRNGKPDCFCKPTQTARQTTCHFEFLTKISKIKAESEVLV</sequence>